<dbReference type="GO" id="GO:0045944">
    <property type="term" value="P:positive regulation of transcription by RNA polymerase II"/>
    <property type="evidence" value="ECO:0007669"/>
    <property type="project" value="TreeGrafter"/>
</dbReference>
<organism evidence="3 4">
    <name type="scientific">Cladophialophora immunda</name>
    <dbReference type="NCBI Taxonomy" id="569365"/>
    <lineage>
        <taxon>Eukaryota</taxon>
        <taxon>Fungi</taxon>
        <taxon>Dikarya</taxon>
        <taxon>Ascomycota</taxon>
        <taxon>Pezizomycotina</taxon>
        <taxon>Eurotiomycetes</taxon>
        <taxon>Chaetothyriomycetidae</taxon>
        <taxon>Chaetothyriales</taxon>
        <taxon>Herpotrichiellaceae</taxon>
        <taxon>Cladophialophora</taxon>
    </lineage>
</organism>
<dbReference type="RefSeq" id="XP_016252047.1">
    <property type="nucleotide sequence ID" value="XM_016390145.1"/>
</dbReference>
<gene>
    <name evidence="3" type="ORF">PV07_03424</name>
</gene>
<dbReference type="PANTHER" id="PTHR37534">
    <property type="entry name" value="TRANSCRIPTIONAL ACTIVATOR PROTEIN UGA3"/>
    <property type="match status" value="1"/>
</dbReference>
<dbReference type="GO" id="GO:0003700">
    <property type="term" value="F:DNA-binding transcription factor activity"/>
    <property type="evidence" value="ECO:0007669"/>
    <property type="project" value="TreeGrafter"/>
</dbReference>
<sequence>MVAARRYYHKAVSLLRHRLGKTDQPYATHGFAATVMFSCYEMLDATGLDWQRHLNGVFTYGRLRNINGSCGGIEQAGFWSIARQEVVCSIINRTRLRLDPDLWGIDLENIGQEGSEDLINNQVLTILAKVVDFTATLDTAFERDKQAVTERWQNLTQLLDHWERSVQDFMGPVCAYRKTGEVFSTIWFPHGVCANSWQMFHLARILLLTTNPRQGRNCMMAYRTVEFEVLCHARRICGIAQSKPHGSSRVNSVQPIYFAGCCFSETEERIQTARLLNDIEDDLGWAAKYRARDLYDQWGWSYPPAASV</sequence>
<dbReference type="EMBL" id="KN847041">
    <property type="protein sequence ID" value="KIW31831.1"/>
    <property type="molecule type" value="Genomic_DNA"/>
</dbReference>
<dbReference type="GO" id="GO:0005634">
    <property type="term" value="C:nucleus"/>
    <property type="evidence" value="ECO:0007669"/>
    <property type="project" value="UniProtKB-SubCell"/>
</dbReference>
<dbReference type="Pfam" id="PF11951">
    <property type="entry name" value="Fungal_trans_2"/>
    <property type="match status" value="1"/>
</dbReference>
<keyword evidence="4" id="KW-1185">Reference proteome</keyword>
<dbReference type="Proteomes" id="UP000054466">
    <property type="component" value="Unassembled WGS sequence"/>
</dbReference>
<protein>
    <submittedName>
        <fullName evidence="3">Uncharacterized protein</fullName>
    </submittedName>
</protein>
<evidence type="ECO:0000313" key="3">
    <source>
        <dbReference type="EMBL" id="KIW31831.1"/>
    </source>
</evidence>
<dbReference type="AlphaFoldDB" id="A0A0D1ZUM4"/>
<comment type="subcellular location">
    <subcellularLocation>
        <location evidence="1">Nucleus</location>
    </subcellularLocation>
</comment>
<evidence type="ECO:0000256" key="2">
    <source>
        <dbReference type="ARBA" id="ARBA00023242"/>
    </source>
</evidence>
<dbReference type="OrthoDB" id="4525710at2759"/>
<accession>A0A0D1ZUM4</accession>
<dbReference type="HOGENOM" id="CLU_008719_5_0_1"/>
<name>A0A0D1ZUM4_9EURO</name>
<dbReference type="InterPro" id="IPR021858">
    <property type="entry name" value="Fun_TF"/>
</dbReference>
<dbReference type="GO" id="GO:0000976">
    <property type="term" value="F:transcription cis-regulatory region binding"/>
    <property type="evidence" value="ECO:0007669"/>
    <property type="project" value="TreeGrafter"/>
</dbReference>
<dbReference type="VEuPathDB" id="FungiDB:PV07_03424"/>
<reference evidence="3 4" key="1">
    <citation type="submission" date="2015-01" db="EMBL/GenBank/DDBJ databases">
        <title>The Genome Sequence of Cladophialophora immunda CBS83496.</title>
        <authorList>
            <consortium name="The Broad Institute Genomics Platform"/>
            <person name="Cuomo C."/>
            <person name="de Hoog S."/>
            <person name="Gorbushina A."/>
            <person name="Stielow B."/>
            <person name="Teixiera M."/>
            <person name="Abouelleil A."/>
            <person name="Chapman S.B."/>
            <person name="Priest M."/>
            <person name="Young S.K."/>
            <person name="Wortman J."/>
            <person name="Nusbaum C."/>
            <person name="Birren B."/>
        </authorList>
    </citation>
    <scope>NUCLEOTIDE SEQUENCE [LARGE SCALE GENOMIC DNA]</scope>
    <source>
        <strain evidence="3 4">CBS 83496</strain>
    </source>
</reference>
<proteinExistence type="predicted"/>
<dbReference type="STRING" id="569365.A0A0D1ZUM4"/>
<evidence type="ECO:0000313" key="4">
    <source>
        <dbReference type="Proteomes" id="UP000054466"/>
    </source>
</evidence>
<keyword evidence="2" id="KW-0539">Nucleus</keyword>
<dbReference type="GeneID" id="27342618"/>
<dbReference type="PANTHER" id="PTHR37534:SF9">
    <property type="entry name" value="ZN(II)2CYS6 TRANSCRIPTION FACTOR (EUROFUNG)"/>
    <property type="match status" value="1"/>
</dbReference>
<evidence type="ECO:0000256" key="1">
    <source>
        <dbReference type="ARBA" id="ARBA00004123"/>
    </source>
</evidence>